<comment type="caution">
    <text evidence="4">The sequence shown here is derived from an EMBL/GenBank/DDBJ whole genome shotgun (WGS) entry which is preliminary data.</text>
</comment>
<dbReference type="PRINTS" id="PR01002">
    <property type="entry name" value="FLGFLGJ"/>
</dbReference>
<feature type="domain" description="Mannosyl-glycoprotein endo-beta-N-acetylglucosamidase-like" evidence="3">
    <location>
        <begin position="36"/>
        <end position="192"/>
    </location>
</feature>
<sequence length="193" mass="21357">MRRKLSAKGLVIIGLLLLGGLFPILGRSQLMKAETVVNQTYSQNQFLQDIAPHAQRLSQVYGVPASLIMAQAALSSNYGSYVLAVTYHNLFGLVAQPGQTSVELRTDRYLAGKLTTISQRFVVYRSWKESLYDYMAKLKSGAWGKDLYQTLATSSDYKISAKALEAAGFSTAPDYAEELINIIEAKNLTQYDN</sequence>
<evidence type="ECO:0000256" key="2">
    <source>
        <dbReference type="ARBA" id="ARBA00022801"/>
    </source>
</evidence>
<dbReference type="Pfam" id="PF01832">
    <property type="entry name" value="Glucosaminidase"/>
    <property type="match status" value="1"/>
</dbReference>
<proteinExistence type="inferred from homology"/>
<organism evidence="4 5">
    <name type="scientific">Streptococcus cuniculipharyngis</name>
    <dbReference type="NCBI Taxonomy" id="1562651"/>
    <lineage>
        <taxon>Bacteria</taxon>
        <taxon>Bacillati</taxon>
        <taxon>Bacillota</taxon>
        <taxon>Bacilli</taxon>
        <taxon>Lactobacillales</taxon>
        <taxon>Streptococcaceae</taxon>
        <taxon>Streptococcus</taxon>
    </lineage>
</organism>
<dbReference type="InterPro" id="IPR051056">
    <property type="entry name" value="Glycosyl_Hydrolase_73"/>
</dbReference>
<name>A0A5C5S823_9STRE</name>
<dbReference type="Gene3D" id="4.10.80.30">
    <property type="entry name" value="DNA polymerase, domain 6"/>
    <property type="match status" value="1"/>
</dbReference>
<dbReference type="PANTHER" id="PTHR33308:SF9">
    <property type="entry name" value="PEPTIDOGLYCAN HYDROLASE FLGJ"/>
    <property type="match status" value="1"/>
</dbReference>
<reference evidence="4 5" key="1">
    <citation type="submission" date="2019-08" db="EMBL/GenBank/DDBJ databases">
        <authorList>
            <person name="Lei W."/>
        </authorList>
    </citation>
    <scope>NUCLEOTIDE SEQUENCE [LARGE SCALE GENOMIC DNA]</scope>
    <source>
        <strain evidence="4 5">CCUG 66496</strain>
    </source>
</reference>
<evidence type="ECO:0000313" key="5">
    <source>
        <dbReference type="Proteomes" id="UP000317430"/>
    </source>
</evidence>
<dbReference type="InterPro" id="IPR002901">
    <property type="entry name" value="MGlyc_endo_b_GlcNAc-like_dom"/>
</dbReference>
<accession>A0A5C5S823</accession>
<dbReference type="PANTHER" id="PTHR33308">
    <property type="entry name" value="PEPTIDOGLYCAN HYDROLASE FLGJ"/>
    <property type="match status" value="1"/>
</dbReference>
<dbReference type="RefSeq" id="WP_146568184.1">
    <property type="nucleotide sequence ID" value="NZ_VOHL01000009.1"/>
</dbReference>
<dbReference type="OrthoDB" id="977752at2"/>
<comment type="similarity">
    <text evidence="1">Belongs to the glycosyl hydrolase 73 family.</text>
</comment>
<dbReference type="SMART" id="SM00047">
    <property type="entry name" value="LYZ2"/>
    <property type="match status" value="1"/>
</dbReference>
<dbReference type="Proteomes" id="UP000317430">
    <property type="component" value="Unassembled WGS sequence"/>
</dbReference>
<dbReference type="Gene3D" id="1.10.530.10">
    <property type="match status" value="1"/>
</dbReference>
<evidence type="ECO:0000313" key="4">
    <source>
        <dbReference type="EMBL" id="TWS96287.1"/>
    </source>
</evidence>
<keyword evidence="5" id="KW-1185">Reference proteome</keyword>
<dbReference type="EMBL" id="VOHL01000009">
    <property type="protein sequence ID" value="TWS96287.1"/>
    <property type="molecule type" value="Genomic_DNA"/>
</dbReference>
<keyword evidence="2" id="KW-0378">Hydrolase</keyword>
<gene>
    <name evidence="4" type="ORF">FRX57_07390</name>
</gene>
<dbReference type="GO" id="GO:0004040">
    <property type="term" value="F:amidase activity"/>
    <property type="evidence" value="ECO:0007669"/>
    <property type="project" value="InterPro"/>
</dbReference>
<evidence type="ECO:0000259" key="3">
    <source>
        <dbReference type="SMART" id="SM00047"/>
    </source>
</evidence>
<protein>
    <submittedName>
        <fullName evidence="4">N-acetyl-muramidase</fullName>
    </submittedName>
</protein>
<evidence type="ECO:0000256" key="1">
    <source>
        <dbReference type="ARBA" id="ARBA00010266"/>
    </source>
</evidence>
<dbReference type="AlphaFoldDB" id="A0A5C5S823"/>